<comment type="similarity">
    <text evidence="1">Belongs to the N(4)/N(6)-methyltransferase family.</text>
</comment>
<sequence>MSTDIKSLESFVWSIAELLRGDFKQSEYGKVILPFVVLRRLDCILEETQPAVLDMAGNLPDDMDDDARDSLLSGVVGQDIRLYNLSRFTFASLKGQDAKDIHKNLIDYITKFSGNVRDIFLDKFLFTDQLKRLNDAGLLYQVFDKFTQIDLHPNAISNLEMGYLFEDLIRRFSEISNETAGEHYTPREVIRLIVSLLLINDKDALTGSGVIRQVYDPAAGTGGMLSIAEMEMKALNDRIRVELFGQELNPESFAICKSDMLVTGHNPENIAFGNTLTQDAHANKRFHYMLSNPPYGVDWKKYADPIKDEAAEQGMSGRFGAGLPRISDGQLLFLQHMISKMRNDEQGSRIGIVMNGSPLFTGGAGSGESEIRRWMLENDWVEAIIALPTDLFYNTGIQTYVWLLTNRKDTARRGKVQLIDASGERFWKSMRKSLGSKRREIPEDGTEEIARIYHDMLNGNSGWEDVSKIFNTTGFGYREIRVERPLKLAFAVTPEALEALREAKPFQKLDADDQTRVLDALQDHLPGDERWACRDDFDKAFSAALRSSGVKIGAPVRKAILSALSERDEDAEVCTDKKGNPEPDTDLRDHELVPLGEDWRAYVQREVLPFVPDAWVDETHTDATDGGVGRVGYEINFNRYFYKYVPPRQLEEIDAELKALEAEIAGLLQEVVE</sequence>
<proteinExistence type="inferred from homology"/>
<evidence type="ECO:0000256" key="2">
    <source>
        <dbReference type="ARBA" id="ARBA00011900"/>
    </source>
</evidence>
<evidence type="ECO:0000256" key="3">
    <source>
        <dbReference type="ARBA" id="ARBA00022603"/>
    </source>
</evidence>
<dbReference type="Gene3D" id="3.40.50.150">
    <property type="entry name" value="Vaccinia Virus protein VP39"/>
    <property type="match status" value="1"/>
</dbReference>
<accession>A0A1N6GW14</accession>
<keyword evidence="5" id="KW-0949">S-adenosyl-L-methionine</keyword>
<dbReference type="AlphaFoldDB" id="A0A1N6GW14"/>
<dbReference type="InterPro" id="IPR051537">
    <property type="entry name" value="DNA_Adenine_Mtase"/>
</dbReference>
<evidence type="ECO:0000259" key="8">
    <source>
        <dbReference type="Pfam" id="PF02384"/>
    </source>
</evidence>
<organism evidence="10 11">
    <name type="scientific">Vannielia litorea</name>
    <dbReference type="NCBI Taxonomy" id="1217970"/>
    <lineage>
        <taxon>Bacteria</taxon>
        <taxon>Pseudomonadati</taxon>
        <taxon>Pseudomonadota</taxon>
        <taxon>Alphaproteobacteria</taxon>
        <taxon>Rhodobacterales</taxon>
        <taxon>Paracoccaceae</taxon>
        <taxon>Vannielia</taxon>
    </lineage>
</organism>
<dbReference type="STRING" id="1217970.SAMN05444002_2834"/>
<reference evidence="11" key="1">
    <citation type="submission" date="2016-11" db="EMBL/GenBank/DDBJ databases">
        <authorList>
            <person name="Varghese N."/>
            <person name="Submissions S."/>
        </authorList>
    </citation>
    <scope>NUCLEOTIDE SEQUENCE [LARGE SCALE GENOMIC DNA]</scope>
    <source>
        <strain evidence="11">DSM 29440</strain>
    </source>
</reference>
<evidence type="ECO:0000256" key="7">
    <source>
        <dbReference type="ARBA" id="ARBA00047942"/>
    </source>
</evidence>
<evidence type="ECO:0000313" key="11">
    <source>
        <dbReference type="Proteomes" id="UP000184932"/>
    </source>
</evidence>
<keyword evidence="6" id="KW-0680">Restriction system</keyword>
<evidence type="ECO:0000256" key="1">
    <source>
        <dbReference type="ARBA" id="ARBA00006594"/>
    </source>
</evidence>
<dbReference type="InterPro" id="IPR002052">
    <property type="entry name" value="DNA_methylase_N6_adenine_CS"/>
</dbReference>
<feature type="domain" description="DNA methylase adenine-specific" evidence="8">
    <location>
        <begin position="161"/>
        <end position="456"/>
    </location>
</feature>
<dbReference type="InterPro" id="IPR003356">
    <property type="entry name" value="DNA_methylase_A-5"/>
</dbReference>
<comment type="catalytic activity">
    <reaction evidence="7">
        <text>a 2'-deoxyadenosine in DNA + S-adenosyl-L-methionine = an N(6)-methyl-2'-deoxyadenosine in DNA + S-adenosyl-L-homocysteine + H(+)</text>
        <dbReference type="Rhea" id="RHEA:15197"/>
        <dbReference type="Rhea" id="RHEA-COMP:12418"/>
        <dbReference type="Rhea" id="RHEA-COMP:12419"/>
        <dbReference type="ChEBI" id="CHEBI:15378"/>
        <dbReference type="ChEBI" id="CHEBI:57856"/>
        <dbReference type="ChEBI" id="CHEBI:59789"/>
        <dbReference type="ChEBI" id="CHEBI:90615"/>
        <dbReference type="ChEBI" id="CHEBI:90616"/>
        <dbReference type="EC" id="2.1.1.72"/>
    </reaction>
</comment>
<dbReference type="PROSITE" id="PS00092">
    <property type="entry name" value="N6_MTASE"/>
    <property type="match status" value="1"/>
</dbReference>
<dbReference type="Gene3D" id="1.20.1260.30">
    <property type="match status" value="1"/>
</dbReference>
<dbReference type="SUPFAM" id="SSF53335">
    <property type="entry name" value="S-adenosyl-L-methionine-dependent methyltransferases"/>
    <property type="match status" value="1"/>
</dbReference>
<keyword evidence="11" id="KW-1185">Reference proteome</keyword>
<dbReference type="InterPro" id="IPR038333">
    <property type="entry name" value="T1MK-like_N_sf"/>
</dbReference>
<dbReference type="GO" id="GO:0009007">
    <property type="term" value="F:site-specific DNA-methyltransferase (adenine-specific) activity"/>
    <property type="evidence" value="ECO:0007669"/>
    <property type="project" value="UniProtKB-EC"/>
</dbReference>
<dbReference type="PANTHER" id="PTHR42933:SF3">
    <property type="entry name" value="TYPE I RESTRICTION ENZYME MJAVIII METHYLASE SUBUNIT"/>
    <property type="match status" value="1"/>
</dbReference>
<evidence type="ECO:0000259" key="9">
    <source>
        <dbReference type="Pfam" id="PF12161"/>
    </source>
</evidence>
<dbReference type="PRINTS" id="PR00507">
    <property type="entry name" value="N12N6MTFRASE"/>
</dbReference>
<dbReference type="Proteomes" id="UP000184932">
    <property type="component" value="Unassembled WGS sequence"/>
</dbReference>
<dbReference type="GO" id="GO:0009307">
    <property type="term" value="P:DNA restriction-modification system"/>
    <property type="evidence" value="ECO:0007669"/>
    <property type="project" value="UniProtKB-KW"/>
</dbReference>
<evidence type="ECO:0000256" key="5">
    <source>
        <dbReference type="ARBA" id="ARBA00022691"/>
    </source>
</evidence>
<dbReference type="GO" id="GO:0003677">
    <property type="term" value="F:DNA binding"/>
    <property type="evidence" value="ECO:0007669"/>
    <property type="project" value="InterPro"/>
</dbReference>
<gene>
    <name evidence="10" type="ORF">SAMN05444002_2834</name>
</gene>
<keyword evidence="3" id="KW-0489">Methyltransferase</keyword>
<evidence type="ECO:0000256" key="6">
    <source>
        <dbReference type="ARBA" id="ARBA00022747"/>
    </source>
</evidence>
<dbReference type="InterPro" id="IPR022749">
    <property type="entry name" value="D12N6_MeTrfase_N"/>
</dbReference>
<evidence type="ECO:0000313" key="10">
    <source>
        <dbReference type="EMBL" id="SIO11714.1"/>
    </source>
</evidence>
<feature type="domain" description="N6 adenine-specific DNA methyltransferase N-terminal" evidence="9">
    <location>
        <begin position="8"/>
        <end position="146"/>
    </location>
</feature>
<dbReference type="Pfam" id="PF12161">
    <property type="entry name" value="HsdM_N"/>
    <property type="match status" value="1"/>
</dbReference>
<dbReference type="PANTHER" id="PTHR42933">
    <property type="entry name" value="SLR6095 PROTEIN"/>
    <property type="match status" value="1"/>
</dbReference>
<protein>
    <recommendedName>
        <fullName evidence="2">site-specific DNA-methyltransferase (adenine-specific)</fullName>
        <ecNumber evidence="2">2.1.1.72</ecNumber>
    </recommendedName>
</protein>
<dbReference type="RefSeq" id="WP_074256805.1">
    <property type="nucleotide sequence ID" value="NZ_FSRL01000001.1"/>
</dbReference>
<dbReference type="InterPro" id="IPR029063">
    <property type="entry name" value="SAM-dependent_MTases_sf"/>
</dbReference>
<name>A0A1N6GW14_9RHOB</name>
<dbReference type="GO" id="GO:0008170">
    <property type="term" value="F:N-methyltransferase activity"/>
    <property type="evidence" value="ECO:0007669"/>
    <property type="project" value="InterPro"/>
</dbReference>
<keyword evidence="4" id="KW-0808">Transferase</keyword>
<dbReference type="GO" id="GO:0032259">
    <property type="term" value="P:methylation"/>
    <property type="evidence" value="ECO:0007669"/>
    <property type="project" value="UniProtKB-KW"/>
</dbReference>
<dbReference type="Pfam" id="PF02384">
    <property type="entry name" value="N6_Mtase"/>
    <property type="match status" value="1"/>
</dbReference>
<dbReference type="EMBL" id="FSRL01000001">
    <property type="protein sequence ID" value="SIO11714.1"/>
    <property type="molecule type" value="Genomic_DNA"/>
</dbReference>
<dbReference type="EC" id="2.1.1.72" evidence="2"/>
<evidence type="ECO:0000256" key="4">
    <source>
        <dbReference type="ARBA" id="ARBA00022679"/>
    </source>
</evidence>
<dbReference type="OrthoDB" id="9806213at2"/>